<dbReference type="PANTHER" id="PTHR31651">
    <property type="match status" value="1"/>
</dbReference>
<protein>
    <submittedName>
        <fullName evidence="10">Uncharacterized protein</fullName>
    </submittedName>
</protein>
<name>B8LRA4_PICSI</name>
<feature type="transmembrane region" description="Helical" evidence="9">
    <location>
        <begin position="52"/>
        <end position="72"/>
    </location>
</feature>
<feature type="transmembrane region" description="Helical" evidence="9">
    <location>
        <begin position="293"/>
        <end position="311"/>
    </location>
</feature>
<dbReference type="InterPro" id="IPR004776">
    <property type="entry name" value="Mem_transp_PIN-like"/>
</dbReference>
<keyword evidence="3 9" id="KW-0812">Transmembrane</keyword>
<feature type="transmembrane region" description="Helical" evidence="9">
    <location>
        <begin position="144"/>
        <end position="165"/>
    </location>
</feature>
<feature type="transmembrane region" description="Helical" evidence="9">
    <location>
        <begin position="363"/>
        <end position="385"/>
    </location>
</feature>
<dbReference type="InterPro" id="IPR045033">
    <property type="entry name" value="PILS1/3/4/5/7"/>
</dbReference>
<evidence type="ECO:0000256" key="7">
    <source>
        <dbReference type="ARBA" id="ARBA00025100"/>
    </source>
</evidence>
<dbReference type="PANTHER" id="PTHR31651:SF33">
    <property type="entry name" value="PROTEIN PIN-LIKES 1"/>
    <property type="match status" value="1"/>
</dbReference>
<keyword evidence="2" id="KW-0813">Transport</keyword>
<feature type="transmembrane region" description="Helical" evidence="9">
    <location>
        <begin position="84"/>
        <end position="104"/>
    </location>
</feature>
<evidence type="ECO:0000256" key="3">
    <source>
        <dbReference type="ARBA" id="ARBA00022692"/>
    </source>
</evidence>
<organism evidence="10">
    <name type="scientific">Picea sitchensis</name>
    <name type="common">Sitka spruce</name>
    <name type="synonym">Pinus sitchensis</name>
    <dbReference type="NCBI Taxonomy" id="3332"/>
    <lineage>
        <taxon>Eukaryota</taxon>
        <taxon>Viridiplantae</taxon>
        <taxon>Streptophyta</taxon>
        <taxon>Embryophyta</taxon>
        <taxon>Tracheophyta</taxon>
        <taxon>Spermatophyta</taxon>
        <taxon>Pinopsida</taxon>
        <taxon>Pinidae</taxon>
        <taxon>Conifers I</taxon>
        <taxon>Pinales</taxon>
        <taxon>Pinaceae</taxon>
        <taxon>Picea</taxon>
    </lineage>
</organism>
<feature type="transmembrane region" description="Helical" evidence="9">
    <location>
        <begin position="331"/>
        <end position="351"/>
    </location>
</feature>
<comment type="function">
    <text evidence="7">Involved in cellular auxin homeostasis by regulating auxin metabolism. Regulates intracellular auxin accumulation at the endoplasmic reticulum and thus auxin availability for nuclear auxin signaling.</text>
</comment>
<dbReference type="GO" id="GO:0009734">
    <property type="term" value="P:auxin-activated signaling pathway"/>
    <property type="evidence" value="ECO:0007669"/>
    <property type="project" value="UniProtKB-KW"/>
</dbReference>
<dbReference type="GO" id="GO:0080162">
    <property type="term" value="P:endoplasmic reticulum to cytosol auxin transport"/>
    <property type="evidence" value="ECO:0007669"/>
    <property type="project" value="InterPro"/>
</dbReference>
<dbReference type="GO" id="GO:0005789">
    <property type="term" value="C:endoplasmic reticulum membrane"/>
    <property type="evidence" value="ECO:0007669"/>
    <property type="project" value="UniProtKB-SubCell"/>
</dbReference>
<dbReference type="Pfam" id="PF03547">
    <property type="entry name" value="Mem_trans"/>
    <property type="match status" value="1"/>
</dbReference>
<keyword evidence="4 9" id="KW-1133">Transmembrane helix</keyword>
<evidence type="ECO:0000256" key="1">
    <source>
        <dbReference type="ARBA" id="ARBA00004477"/>
    </source>
</evidence>
<dbReference type="AlphaFoldDB" id="B8LRA4"/>
<reference evidence="10" key="1">
    <citation type="submission" date="2007-06" db="EMBL/GenBank/DDBJ databases">
        <title>Full length cDNA sequences from Sitka Spruce (Picea sitchensis).</title>
        <authorList>
            <person name="Ralph S.G."/>
            <person name="Chun H.E."/>
            <person name="Liao N."/>
            <person name="Ali J."/>
            <person name="Reid K."/>
            <person name="Kolosova N."/>
            <person name="Cooper N."/>
            <person name="Cullis C."/>
            <person name="Jancsik S."/>
            <person name="Moore R."/>
            <person name="Mayo M."/>
            <person name="Wagner S."/>
            <person name="Holt R.A."/>
            <person name="Jones S.J.M."/>
            <person name="Marra M.A."/>
            <person name="Ritland C.E."/>
            <person name="Ritland K."/>
            <person name="Bohlmann J."/>
        </authorList>
    </citation>
    <scope>NUCLEOTIDE SEQUENCE</scope>
    <source>
        <tissue evidence="10">Bark</tissue>
    </source>
</reference>
<proteinExistence type="evidence at transcript level"/>
<accession>B8LRA4</accession>
<feature type="transmembrane region" description="Helical" evidence="9">
    <location>
        <begin position="397"/>
        <end position="418"/>
    </location>
</feature>
<evidence type="ECO:0000256" key="9">
    <source>
        <dbReference type="SAM" id="Phobius"/>
    </source>
</evidence>
<evidence type="ECO:0000256" key="4">
    <source>
        <dbReference type="ARBA" id="ARBA00022989"/>
    </source>
</evidence>
<evidence type="ECO:0000256" key="6">
    <source>
        <dbReference type="ARBA" id="ARBA00023294"/>
    </source>
</evidence>
<feature type="transmembrane region" description="Helical" evidence="9">
    <location>
        <begin position="110"/>
        <end position="132"/>
    </location>
</feature>
<sequence>MCIQAGYWPCLIFEKESDFMIVGQALNIKRVSKKDRSIMAFLALLEVASMPVLRILLISGLGAFLATSYVDVLTADVRKHVNKVVFIVFTPALMFASLSKSVTLDNIVSWWYMPVNLLLTFLIGGFCGWIVVKITRTPRHLSGLVIGNCAAGNVGNLLLIIIPAICEQKASPFGDAGVCMDYGMAYASFSMAIGAIYIWSIVYNIVRSSSYQRDEETQIEARIEERIPSKDSSNTGLQSSLLQEVHTEVPSSTGKNGSLFPSETQDFNKDVGKGNIFQRHLSNLTNGLQLSEILAPPTIGAVVGFIVGAIPQTKGLFVGPNPPLQVIQDSIALLGDGTIPTITLILGGNLTKGLQSSTVKPSIIIGIILVRFLILPLIGILIVKSATYLGMAHPDSLYQFILLIQFALPPAMNIGTMTQLFGVGESECSVIFLWTYLLAAIAITGWSTLYMWLLS</sequence>
<feature type="transmembrane region" description="Helical" evidence="9">
    <location>
        <begin position="430"/>
        <end position="453"/>
    </location>
</feature>
<keyword evidence="5 9" id="KW-0472">Membrane</keyword>
<evidence type="ECO:0000256" key="2">
    <source>
        <dbReference type="ARBA" id="ARBA00022448"/>
    </source>
</evidence>
<evidence type="ECO:0000256" key="5">
    <source>
        <dbReference type="ARBA" id="ARBA00023136"/>
    </source>
</evidence>
<comment type="subcellular location">
    <subcellularLocation>
        <location evidence="1">Endoplasmic reticulum membrane</location>
        <topology evidence="1">Multi-pass membrane protein</topology>
    </subcellularLocation>
</comment>
<dbReference type="EMBL" id="EF678427">
    <property type="protein sequence ID" value="ABR18184.1"/>
    <property type="molecule type" value="mRNA"/>
</dbReference>
<evidence type="ECO:0000256" key="8">
    <source>
        <dbReference type="ARBA" id="ARBA00025752"/>
    </source>
</evidence>
<comment type="similarity">
    <text evidence="8">Belongs to the auxin efflux carrier (TC 2.A.69.2) family.</text>
</comment>
<evidence type="ECO:0000313" key="10">
    <source>
        <dbReference type="EMBL" id="ABR18184.1"/>
    </source>
</evidence>
<feature type="transmembrane region" description="Helical" evidence="9">
    <location>
        <begin position="185"/>
        <end position="206"/>
    </location>
</feature>
<keyword evidence="6" id="KW-0927">Auxin signaling pathway</keyword>